<keyword evidence="3" id="KW-1185">Reference proteome</keyword>
<reference evidence="2" key="1">
    <citation type="submission" date="2020-09" db="EMBL/GenBank/DDBJ databases">
        <title>Nocardioides sp. strain MJB4 16S ribosomal RNA gene Genome sequencing and assembly.</title>
        <authorList>
            <person name="Kim I."/>
        </authorList>
    </citation>
    <scope>NUCLEOTIDE SEQUENCE</scope>
    <source>
        <strain evidence="2">MJB4</strain>
    </source>
</reference>
<name>A0A927K2P4_9ACTN</name>
<dbReference type="Gene3D" id="3.10.490.10">
    <property type="entry name" value="Gamma-glutamyl cyclotransferase-like"/>
    <property type="match status" value="1"/>
</dbReference>
<dbReference type="Proteomes" id="UP000616839">
    <property type="component" value="Unassembled WGS sequence"/>
</dbReference>
<comment type="caution">
    <text evidence="2">The sequence shown here is derived from an EMBL/GenBank/DDBJ whole genome shotgun (WGS) entry which is preliminary data.</text>
</comment>
<proteinExistence type="predicted"/>
<evidence type="ECO:0000313" key="3">
    <source>
        <dbReference type="Proteomes" id="UP000616839"/>
    </source>
</evidence>
<evidence type="ECO:0000256" key="1">
    <source>
        <dbReference type="SAM" id="MobiDB-lite"/>
    </source>
</evidence>
<dbReference type="AlphaFoldDB" id="A0A927K2P4"/>
<dbReference type="EMBL" id="JACYXZ010000001">
    <property type="protein sequence ID" value="MBD8868969.1"/>
    <property type="molecule type" value="Genomic_DNA"/>
</dbReference>
<accession>A0A927K2P4</accession>
<evidence type="ECO:0000313" key="2">
    <source>
        <dbReference type="EMBL" id="MBD8868969.1"/>
    </source>
</evidence>
<organism evidence="2 3">
    <name type="scientific">Nocardioides donggukensis</name>
    <dbReference type="NCBI Taxonomy" id="2774019"/>
    <lineage>
        <taxon>Bacteria</taxon>
        <taxon>Bacillati</taxon>
        <taxon>Actinomycetota</taxon>
        <taxon>Actinomycetes</taxon>
        <taxon>Propionibacteriales</taxon>
        <taxon>Nocardioidaceae</taxon>
        <taxon>Nocardioides</taxon>
    </lineage>
</organism>
<sequence>MLVWYASYGSNLAPERFACYLEGGRPEGAARSCTGARDSTAPRDERAVVLPGSMFFGWESTTWGGGVSFLDARADDVAYARAYLVTEEQFADVAAQEMHREPGEDLDLAHVMEHRSHSVGPGHYETLHLVGELEGVPMLTFTAEQPDAIARNAPTAPYLATIVSGLRETHGLDDDEVSAYLHDRPGMDRTSRRHLAERVLG</sequence>
<feature type="region of interest" description="Disordered" evidence="1">
    <location>
        <begin position="182"/>
        <end position="201"/>
    </location>
</feature>
<dbReference type="RefSeq" id="WP_192141033.1">
    <property type="nucleotide sequence ID" value="NZ_JACYXZ010000001.1"/>
</dbReference>
<protein>
    <submittedName>
        <fullName evidence="2">Histone deacetylase</fullName>
    </submittedName>
</protein>
<gene>
    <name evidence="2" type="ORF">IE331_04965</name>
</gene>